<dbReference type="Gene3D" id="1.10.443.10">
    <property type="entry name" value="Intergrase catalytic core"/>
    <property type="match status" value="1"/>
</dbReference>
<keyword evidence="3" id="KW-0233">DNA recombination</keyword>
<reference evidence="8" key="1">
    <citation type="journal article" date="2019" name="Int. J. Syst. Evol. Microbiol.">
        <title>The Global Catalogue of Microorganisms (GCM) 10K type strain sequencing project: providing services to taxonomists for standard genome sequencing and annotation.</title>
        <authorList>
            <consortium name="The Broad Institute Genomics Platform"/>
            <consortium name="The Broad Institute Genome Sequencing Center for Infectious Disease"/>
            <person name="Wu L."/>
            <person name="Ma J."/>
        </authorList>
    </citation>
    <scope>NUCLEOTIDE SEQUENCE [LARGE SCALE GENOMIC DNA]</scope>
    <source>
        <strain evidence="8">JCM 17938</strain>
    </source>
</reference>
<keyword evidence="8" id="KW-1185">Reference proteome</keyword>
<dbReference type="CDD" id="cd01189">
    <property type="entry name" value="INT_ICEBs1_C_like"/>
    <property type="match status" value="1"/>
</dbReference>
<evidence type="ECO:0000259" key="5">
    <source>
        <dbReference type="PROSITE" id="PS51898"/>
    </source>
</evidence>
<feature type="domain" description="Core-binding (CB)" evidence="6">
    <location>
        <begin position="129"/>
        <end position="233"/>
    </location>
</feature>
<dbReference type="InterPro" id="IPR013762">
    <property type="entry name" value="Integrase-like_cat_sf"/>
</dbReference>
<keyword evidence="2 4" id="KW-0238">DNA-binding</keyword>
<dbReference type="PANTHER" id="PTHR30349">
    <property type="entry name" value="PHAGE INTEGRASE-RELATED"/>
    <property type="match status" value="1"/>
</dbReference>
<sequence>MPTGKTFKRCGCCDAQTGKQLGQQCPKLRRRSGAWSRDHGTWIYQLELPLTPEGTRRGPLRRGGFPTQDEAQKEMDAARELLAIAGDDPQITAKIIDAIAQEIRATKRLPDPAALRRKIRTGQDLNGHLTVAQWLTQWLSNKQRLRPGTTAAYESHIRLYLIPQIGDVRLDRLQVSDVARVFEAIDDLNHTIRAARASGDPQLIAKVKGRRLISAATKQRIRATLRSALNTAIKQRLIDINPAALIELPAGKRPKALVWTPARIQAWRTARDAHITATKDRKTLLAAASPHGAKLGTSVTAYDAYIATPRPSPVMVWTPEQTSVFLQRARRHRLYALYHLIAFRGLRRGEACGLRWPDIDLADGLITIRWQIVQIGGTTHQGQPKSDAGERQVALDKQTTDELLAHKARHNRERLAAATAWTHTEFVFTTATGDPIDPAEVTEQFHWLCLEADLPPIRLHDLRHGAATLLLAAGHDMKVVQETLGLSSITIAADTYTSVLPDLARQAAEDVAALLTPAKRSTIGKSHSLHVVTTPAEHDDRAV</sequence>
<dbReference type="InterPro" id="IPR011010">
    <property type="entry name" value="DNA_brk_join_enz"/>
</dbReference>
<dbReference type="PROSITE" id="PS51900">
    <property type="entry name" value="CB"/>
    <property type="match status" value="1"/>
</dbReference>
<dbReference type="EMBL" id="BAABHJ010000007">
    <property type="protein sequence ID" value="GAA4607777.1"/>
    <property type="molecule type" value="Genomic_DNA"/>
</dbReference>
<dbReference type="InterPro" id="IPR002104">
    <property type="entry name" value="Integrase_catalytic"/>
</dbReference>
<feature type="domain" description="Tyr recombinase" evidence="5">
    <location>
        <begin position="312"/>
        <end position="509"/>
    </location>
</feature>
<evidence type="ECO:0000256" key="2">
    <source>
        <dbReference type="ARBA" id="ARBA00023125"/>
    </source>
</evidence>
<evidence type="ECO:0000256" key="3">
    <source>
        <dbReference type="ARBA" id="ARBA00023172"/>
    </source>
</evidence>
<dbReference type="PANTHER" id="PTHR30349:SF91">
    <property type="entry name" value="INTA PROTEIN"/>
    <property type="match status" value="1"/>
</dbReference>
<dbReference type="InterPro" id="IPR050090">
    <property type="entry name" value="Tyrosine_recombinase_XerCD"/>
</dbReference>
<evidence type="ECO:0000256" key="1">
    <source>
        <dbReference type="ARBA" id="ARBA00022908"/>
    </source>
</evidence>
<dbReference type="Pfam" id="PF14659">
    <property type="entry name" value="Phage_int_SAM_3"/>
    <property type="match status" value="1"/>
</dbReference>
<dbReference type="SUPFAM" id="SSF56349">
    <property type="entry name" value="DNA breaking-rejoining enzymes"/>
    <property type="match status" value="2"/>
</dbReference>
<dbReference type="Gene3D" id="1.10.150.130">
    <property type="match status" value="1"/>
</dbReference>
<evidence type="ECO:0000313" key="8">
    <source>
        <dbReference type="Proteomes" id="UP001500212"/>
    </source>
</evidence>
<dbReference type="InterPro" id="IPR010998">
    <property type="entry name" value="Integrase_recombinase_N"/>
</dbReference>
<comment type="caution">
    <text evidence="7">The sequence shown here is derived from an EMBL/GenBank/DDBJ whole genome shotgun (WGS) entry which is preliminary data.</text>
</comment>
<dbReference type="InterPro" id="IPR004107">
    <property type="entry name" value="Integrase_SAM-like_N"/>
</dbReference>
<evidence type="ECO:0000256" key="4">
    <source>
        <dbReference type="PROSITE-ProRule" id="PRU01248"/>
    </source>
</evidence>
<dbReference type="RefSeq" id="WP_345353901.1">
    <property type="nucleotide sequence ID" value="NZ_BAABHJ010000007.1"/>
</dbReference>
<name>A0ABP8TKX3_9ACTN</name>
<evidence type="ECO:0000259" key="6">
    <source>
        <dbReference type="PROSITE" id="PS51900"/>
    </source>
</evidence>
<proteinExistence type="predicted"/>
<dbReference type="Proteomes" id="UP001500212">
    <property type="component" value="Unassembled WGS sequence"/>
</dbReference>
<protein>
    <submittedName>
        <fullName evidence="7">Tyrosine-type recombinase/integrase</fullName>
    </submittedName>
</protein>
<keyword evidence="1" id="KW-0229">DNA integration</keyword>
<dbReference type="PROSITE" id="PS51898">
    <property type="entry name" value="TYR_RECOMBINASE"/>
    <property type="match status" value="1"/>
</dbReference>
<gene>
    <name evidence="7" type="ORF">GCM10023195_29890</name>
</gene>
<accession>A0ABP8TKX3</accession>
<evidence type="ECO:0000313" key="7">
    <source>
        <dbReference type="EMBL" id="GAA4607777.1"/>
    </source>
</evidence>
<dbReference type="Pfam" id="PF00589">
    <property type="entry name" value="Phage_integrase"/>
    <property type="match status" value="1"/>
</dbReference>
<dbReference type="InterPro" id="IPR044068">
    <property type="entry name" value="CB"/>
</dbReference>
<organism evidence="7 8">
    <name type="scientific">Actinoallomurus liliacearum</name>
    <dbReference type="NCBI Taxonomy" id="1080073"/>
    <lineage>
        <taxon>Bacteria</taxon>
        <taxon>Bacillati</taxon>
        <taxon>Actinomycetota</taxon>
        <taxon>Actinomycetes</taxon>
        <taxon>Streptosporangiales</taxon>
        <taxon>Thermomonosporaceae</taxon>
        <taxon>Actinoallomurus</taxon>
    </lineage>
</organism>